<keyword evidence="1" id="KW-0812">Transmembrane</keyword>
<dbReference type="AlphaFoldDB" id="A0A2T7PFZ4"/>
<dbReference type="EMBL" id="PZQS01000004">
    <property type="protein sequence ID" value="PVD32300.1"/>
    <property type="molecule type" value="Genomic_DNA"/>
</dbReference>
<evidence type="ECO:0000256" key="1">
    <source>
        <dbReference type="SAM" id="Phobius"/>
    </source>
</evidence>
<keyword evidence="3" id="KW-1185">Reference proteome</keyword>
<organism evidence="2 3">
    <name type="scientific">Pomacea canaliculata</name>
    <name type="common">Golden apple snail</name>
    <dbReference type="NCBI Taxonomy" id="400727"/>
    <lineage>
        <taxon>Eukaryota</taxon>
        <taxon>Metazoa</taxon>
        <taxon>Spiralia</taxon>
        <taxon>Lophotrochozoa</taxon>
        <taxon>Mollusca</taxon>
        <taxon>Gastropoda</taxon>
        <taxon>Caenogastropoda</taxon>
        <taxon>Architaenioglossa</taxon>
        <taxon>Ampullarioidea</taxon>
        <taxon>Ampullariidae</taxon>
        <taxon>Pomacea</taxon>
    </lineage>
</organism>
<accession>A0A2T7PFZ4</accession>
<name>A0A2T7PFZ4_POMCA</name>
<evidence type="ECO:0000313" key="2">
    <source>
        <dbReference type="EMBL" id="PVD32300.1"/>
    </source>
</evidence>
<sequence>MKKYRYGDPAKSGILRKYGRWIYFVVAWNLLGVVAWNALNVKKSKSDENWDSKSANQRYLEIIGIKENTKHIKIQGLSKVEVVNGNDH</sequence>
<feature type="transmembrane region" description="Helical" evidence="1">
    <location>
        <begin position="21"/>
        <end position="39"/>
    </location>
</feature>
<dbReference type="Proteomes" id="UP000245119">
    <property type="component" value="Linkage Group LG4"/>
</dbReference>
<keyword evidence="1" id="KW-1133">Transmembrane helix</keyword>
<reference evidence="2 3" key="1">
    <citation type="submission" date="2018-04" db="EMBL/GenBank/DDBJ databases">
        <title>The genome of golden apple snail Pomacea canaliculata provides insight into stress tolerance and invasive adaptation.</title>
        <authorList>
            <person name="Liu C."/>
            <person name="Liu B."/>
            <person name="Ren Y."/>
            <person name="Zhang Y."/>
            <person name="Wang H."/>
            <person name="Li S."/>
            <person name="Jiang F."/>
            <person name="Yin L."/>
            <person name="Zhang G."/>
            <person name="Qian W."/>
            <person name="Fan W."/>
        </authorList>
    </citation>
    <scope>NUCLEOTIDE SEQUENCE [LARGE SCALE GENOMIC DNA]</scope>
    <source>
        <strain evidence="2">SZHN2017</strain>
        <tissue evidence="2">Muscle</tissue>
    </source>
</reference>
<protein>
    <submittedName>
        <fullName evidence="2">Uncharacterized protein</fullName>
    </submittedName>
</protein>
<comment type="caution">
    <text evidence="2">The sequence shown here is derived from an EMBL/GenBank/DDBJ whole genome shotgun (WGS) entry which is preliminary data.</text>
</comment>
<gene>
    <name evidence="2" type="ORF">C0Q70_07733</name>
</gene>
<proteinExistence type="predicted"/>
<evidence type="ECO:0000313" key="3">
    <source>
        <dbReference type="Proteomes" id="UP000245119"/>
    </source>
</evidence>
<keyword evidence="1" id="KW-0472">Membrane</keyword>